<dbReference type="PATRIC" id="fig|1618995.3.peg.720"/>
<dbReference type="Pfam" id="PF00534">
    <property type="entry name" value="Glycos_transf_1"/>
    <property type="match status" value="1"/>
</dbReference>
<dbReference type="AlphaFoldDB" id="A0A0G0QQJ9"/>
<reference evidence="4 5" key="1">
    <citation type="journal article" date="2015" name="Nature">
        <title>rRNA introns, odd ribosomes, and small enigmatic genomes across a large radiation of phyla.</title>
        <authorList>
            <person name="Brown C.T."/>
            <person name="Hug L.A."/>
            <person name="Thomas B.C."/>
            <person name="Sharon I."/>
            <person name="Castelle C.J."/>
            <person name="Singh A."/>
            <person name="Wilkins M.J."/>
            <person name="Williams K.H."/>
            <person name="Banfield J.F."/>
        </authorList>
    </citation>
    <scope>NUCLEOTIDE SEQUENCE [LARGE SCALE GENOMIC DNA]</scope>
</reference>
<dbReference type="SUPFAM" id="SSF53756">
    <property type="entry name" value="UDP-Glycosyltransferase/glycogen phosphorylase"/>
    <property type="match status" value="1"/>
</dbReference>
<protein>
    <submittedName>
        <fullName evidence="4">Glycosyl transferase group 1</fullName>
    </submittedName>
</protein>
<evidence type="ECO:0000313" key="5">
    <source>
        <dbReference type="Proteomes" id="UP000033935"/>
    </source>
</evidence>
<dbReference type="GO" id="GO:0016757">
    <property type="term" value="F:glycosyltransferase activity"/>
    <property type="evidence" value="ECO:0007669"/>
    <property type="project" value="InterPro"/>
</dbReference>
<dbReference type="FunFam" id="3.40.50.2000:FF:000119">
    <property type="entry name" value="Glycosyl transferase group 1"/>
    <property type="match status" value="1"/>
</dbReference>
<feature type="domain" description="Glycosyltransferase subfamily 4-like N-terminal" evidence="3">
    <location>
        <begin position="17"/>
        <end position="183"/>
    </location>
</feature>
<sequence>MRILVDIRHLTQAHPAGVGGYTQHLLRALFSIDQENEYVLFSTGTQPPAFTKEWTQDIHPRVSKLHLRVPNKLVNLRSFFLQHPTINWHSKEPIDLIFLPNLNITTLPGDIPTVLTIHDLSWMSHPEFYSKKMQLWHKATCPQELVAKSKKIIVPSSSTQHDLERLFETAVGKTQMIPHGVSAQFSSKMQSSDHGVRSRLKLPKRFVLFVGTIEPRKNLLALIEGIKQYRESTHDDLHLVIVGSWGWRSHPVRRRLWRKDVAHWIHHKGYLQSQELSAVYRCALSTIFPSIYEGFGLPVLESFASGVPVITSHTSSLPEVGGNACLYIDPYNSRDITEALKGLLGSSTLQKYLIERGLERVRQFSWDKTARETLKVFNSSIT</sequence>
<dbReference type="PANTHER" id="PTHR46401">
    <property type="entry name" value="GLYCOSYLTRANSFERASE WBBK-RELATED"/>
    <property type="match status" value="1"/>
</dbReference>
<dbReference type="EMBL" id="LBWG01000016">
    <property type="protein sequence ID" value="KKR03932.1"/>
    <property type="molecule type" value="Genomic_DNA"/>
</dbReference>
<dbReference type="CDD" id="cd03809">
    <property type="entry name" value="GT4_MtfB-like"/>
    <property type="match status" value="1"/>
</dbReference>
<comment type="caution">
    <text evidence="4">The sequence shown here is derived from an EMBL/GenBank/DDBJ whole genome shotgun (WGS) entry which is preliminary data.</text>
</comment>
<accession>A0A0G0QQJ9</accession>
<dbReference type="Proteomes" id="UP000033935">
    <property type="component" value="Unassembled WGS sequence"/>
</dbReference>
<evidence type="ECO:0000313" key="4">
    <source>
        <dbReference type="EMBL" id="KKR03932.1"/>
    </source>
</evidence>
<evidence type="ECO:0000259" key="3">
    <source>
        <dbReference type="Pfam" id="PF13439"/>
    </source>
</evidence>
<feature type="domain" description="Glycosyl transferase family 1" evidence="2">
    <location>
        <begin position="200"/>
        <end position="358"/>
    </location>
</feature>
<proteinExistence type="predicted"/>
<dbReference type="InterPro" id="IPR028098">
    <property type="entry name" value="Glyco_trans_4-like_N"/>
</dbReference>
<dbReference type="Pfam" id="PF13439">
    <property type="entry name" value="Glyco_transf_4"/>
    <property type="match status" value="1"/>
</dbReference>
<gene>
    <name evidence="4" type="ORF">UT30_C0016G0003</name>
</gene>
<evidence type="ECO:0000259" key="2">
    <source>
        <dbReference type="Pfam" id="PF00534"/>
    </source>
</evidence>
<dbReference type="InterPro" id="IPR001296">
    <property type="entry name" value="Glyco_trans_1"/>
</dbReference>
<dbReference type="Gene3D" id="3.40.50.2000">
    <property type="entry name" value="Glycogen Phosphorylase B"/>
    <property type="match status" value="2"/>
</dbReference>
<evidence type="ECO:0000256" key="1">
    <source>
        <dbReference type="ARBA" id="ARBA00022679"/>
    </source>
</evidence>
<dbReference type="PANTHER" id="PTHR46401:SF2">
    <property type="entry name" value="GLYCOSYLTRANSFERASE WBBK-RELATED"/>
    <property type="match status" value="1"/>
</dbReference>
<name>A0A0G0QQJ9_9BACT</name>
<organism evidence="4 5">
    <name type="scientific">Candidatus Uhrbacteria bacterium GW2011_GWF2_39_13</name>
    <dbReference type="NCBI Taxonomy" id="1618995"/>
    <lineage>
        <taxon>Bacteria</taxon>
        <taxon>Candidatus Uhriibacteriota</taxon>
    </lineage>
</organism>
<keyword evidence="1 4" id="KW-0808">Transferase</keyword>